<evidence type="ECO:0000313" key="2">
    <source>
        <dbReference type="EMBL" id="KAH8694253.1"/>
    </source>
</evidence>
<sequence length="103" mass="12051">MKKHITTVKERIDEAVDDGFSSIEEQIGTALISNHMANSDLRVARVLVHSLREEIRALEAQNENLRNELQRCEERLYQHGRETEEWVDRMKEMLRRIPGHGDA</sequence>
<keyword evidence="3" id="KW-1185">Reference proteome</keyword>
<dbReference type="Proteomes" id="UP001201262">
    <property type="component" value="Unassembled WGS sequence"/>
</dbReference>
<evidence type="ECO:0000313" key="3">
    <source>
        <dbReference type="Proteomes" id="UP001201262"/>
    </source>
</evidence>
<gene>
    <name evidence="2" type="ORF">BGW36DRAFT_384608</name>
</gene>
<dbReference type="GeneID" id="70247099"/>
<evidence type="ECO:0000256" key="1">
    <source>
        <dbReference type="SAM" id="Coils"/>
    </source>
</evidence>
<dbReference type="RefSeq" id="XP_046069923.1">
    <property type="nucleotide sequence ID" value="XM_046216812.1"/>
</dbReference>
<name>A0AAD4PU68_9EURO</name>
<comment type="caution">
    <text evidence="2">The sequence shown here is derived from an EMBL/GenBank/DDBJ whole genome shotgun (WGS) entry which is preliminary data.</text>
</comment>
<accession>A0AAD4PU68</accession>
<protein>
    <submittedName>
        <fullName evidence="2">Uncharacterized protein</fullName>
    </submittedName>
</protein>
<reference evidence="2" key="1">
    <citation type="submission" date="2021-12" db="EMBL/GenBank/DDBJ databases">
        <title>Convergent genome expansion in fungi linked to evolution of root-endophyte symbiosis.</title>
        <authorList>
            <consortium name="DOE Joint Genome Institute"/>
            <person name="Ke Y.-H."/>
            <person name="Bonito G."/>
            <person name="Liao H.-L."/>
            <person name="Looney B."/>
            <person name="Rojas-Flechas A."/>
            <person name="Nash J."/>
            <person name="Hameed K."/>
            <person name="Schadt C."/>
            <person name="Martin F."/>
            <person name="Crous P.W."/>
            <person name="Miettinen O."/>
            <person name="Magnuson J.K."/>
            <person name="Labbe J."/>
            <person name="Jacobson D."/>
            <person name="Doktycz M.J."/>
            <person name="Veneault-Fourrey C."/>
            <person name="Kuo A."/>
            <person name="Mondo S."/>
            <person name="Calhoun S."/>
            <person name="Riley R."/>
            <person name="Ohm R."/>
            <person name="LaButti K."/>
            <person name="Andreopoulos B."/>
            <person name="Pangilinan J."/>
            <person name="Nolan M."/>
            <person name="Tritt A."/>
            <person name="Clum A."/>
            <person name="Lipzen A."/>
            <person name="Daum C."/>
            <person name="Barry K."/>
            <person name="Grigoriev I.V."/>
            <person name="Vilgalys R."/>
        </authorList>
    </citation>
    <scope>NUCLEOTIDE SEQUENCE</scope>
    <source>
        <strain evidence="2">PMI_201</strain>
    </source>
</reference>
<organism evidence="2 3">
    <name type="scientific">Talaromyces proteolyticus</name>
    <dbReference type="NCBI Taxonomy" id="1131652"/>
    <lineage>
        <taxon>Eukaryota</taxon>
        <taxon>Fungi</taxon>
        <taxon>Dikarya</taxon>
        <taxon>Ascomycota</taxon>
        <taxon>Pezizomycotina</taxon>
        <taxon>Eurotiomycetes</taxon>
        <taxon>Eurotiomycetidae</taxon>
        <taxon>Eurotiales</taxon>
        <taxon>Trichocomaceae</taxon>
        <taxon>Talaromyces</taxon>
        <taxon>Talaromyces sect. Bacilispori</taxon>
    </lineage>
</organism>
<dbReference type="EMBL" id="JAJTJA010000009">
    <property type="protein sequence ID" value="KAH8694253.1"/>
    <property type="molecule type" value="Genomic_DNA"/>
</dbReference>
<dbReference type="AlphaFoldDB" id="A0AAD4PU68"/>
<feature type="coiled-coil region" evidence="1">
    <location>
        <begin position="41"/>
        <end position="82"/>
    </location>
</feature>
<keyword evidence="1" id="KW-0175">Coiled coil</keyword>
<proteinExistence type="predicted"/>